<protein>
    <recommendedName>
        <fullName evidence="7">Major facilitator superfamily (MFS) profile domain-containing protein</fullName>
    </recommendedName>
</protein>
<gene>
    <name evidence="8" type="ORF">SBOR_7073</name>
</gene>
<feature type="transmembrane region" description="Helical" evidence="6">
    <location>
        <begin position="372"/>
        <end position="393"/>
    </location>
</feature>
<feature type="transmembrane region" description="Helical" evidence="6">
    <location>
        <begin position="281"/>
        <end position="307"/>
    </location>
</feature>
<dbReference type="Gene3D" id="1.20.1250.20">
    <property type="entry name" value="MFS general substrate transporter like domains"/>
    <property type="match status" value="1"/>
</dbReference>
<accession>W9C708</accession>
<dbReference type="FunFam" id="1.20.1250.20:FF:000286">
    <property type="entry name" value="MFS efflux transporter"/>
    <property type="match status" value="1"/>
</dbReference>
<keyword evidence="9" id="KW-1185">Reference proteome</keyword>
<dbReference type="AlphaFoldDB" id="W9C708"/>
<feature type="transmembrane region" description="Helical" evidence="6">
    <location>
        <begin position="443"/>
        <end position="462"/>
    </location>
</feature>
<dbReference type="InterPro" id="IPR020846">
    <property type="entry name" value="MFS_dom"/>
</dbReference>
<evidence type="ECO:0000259" key="7">
    <source>
        <dbReference type="PROSITE" id="PS50850"/>
    </source>
</evidence>
<evidence type="ECO:0000256" key="1">
    <source>
        <dbReference type="ARBA" id="ARBA00004141"/>
    </source>
</evidence>
<dbReference type="SUPFAM" id="SSF103473">
    <property type="entry name" value="MFS general substrate transporter"/>
    <property type="match status" value="1"/>
</dbReference>
<feature type="transmembrane region" description="Helical" evidence="6">
    <location>
        <begin position="350"/>
        <end position="366"/>
    </location>
</feature>
<comment type="caution">
    <text evidence="8">The sequence shown here is derived from an EMBL/GenBank/DDBJ whole genome shotgun (WGS) entry which is preliminary data.</text>
</comment>
<organism evidence="8 9">
    <name type="scientific">Sclerotinia borealis (strain F-4128)</name>
    <dbReference type="NCBI Taxonomy" id="1432307"/>
    <lineage>
        <taxon>Eukaryota</taxon>
        <taxon>Fungi</taxon>
        <taxon>Dikarya</taxon>
        <taxon>Ascomycota</taxon>
        <taxon>Pezizomycotina</taxon>
        <taxon>Leotiomycetes</taxon>
        <taxon>Helotiales</taxon>
        <taxon>Sclerotiniaceae</taxon>
        <taxon>Sclerotinia</taxon>
    </lineage>
</organism>
<comment type="subcellular location">
    <subcellularLocation>
        <location evidence="1">Membrane</location>
        <topology evidence="1">Multi-pass membrane protein</topology>
    </subcellularLocation>
</comment>
<name>W9C708_SCLBF</name>
<feature type="domain" description="Major facilitator superfamily (MFS) profile" evidence="7">
    <location>
        <begin position="281"/>
        <end position="470"/>
    </location>
</feature>
<evidence type="ECO:0000256" key="6">
    <source>
        <dbReference type="SAM" id="Phobius"/>
    </source>
</evidence>
<keyword evidence="4 6" id="KW-0472">Membrane</keyword>
<evidence type="ECO:0000313" key="9">
    <source>
        <dbReference type="Proteomes" id="UP000019487"/>
    </source>
</evidence>
<dbReference type="EMBL" id="AYSA01000379">
    <property type="protein sequence ID" value="ESZ92547.1"/>
    <property type="molecule type" value="Genomic_DNA"/>
</dbReference>
<feature type="transmembrane region" description="Helical" evidence="6">
    <location>
        <begin position="181"/>
        <end position="204"/>
    </location>
</feature>
<reference evidence="8 9" key="1">
    <citation type="journal article" date="2014" name="Genome Announc.">
        <title>Draft genome sequence of Sclerotinia borealis, a psychrophilic plant pathogenic fungus.</title>
        <authorList>
            <person name="Mardanov A.V."/>
            <person name="Beletsky A.V."/>
            <person name="Kadnikov V.V."/>
            <person name="Ignatov A.N."/>
            <person name="Ravin N.V."/>
        </authorList>
    </citation>
    <scope>NUCLEOTIDE SEQUENCE [LARGE SCALE GENOMIC DNA]</scope>
    <source>
        <strain evidence="9">F-4157</strain>
    </source>
</reference>
<evidence type="ECO:0000256" key="4">
    <source>
        <dbReference type="ARBA" id="ARBA00023136"/>
    </source>
</evidence>
<feature type="transmembrane region" description="Helical" evidence="6">
    <location>
        <begin position="405"/>
        <end position="431"/>
    </location>
</feature>
<feature type="transmembrane region" description="Helical" evidence="6">
    <location>
        <begin position="116"/>
        <end position="134"/>
    </location>
</feature>
<dbReference type="PANTHER" id="PTHR23514:SF16">
    <property type="entry name" value="TRANSPORTER, PUTATIVE (AFU_ORTHOLOGUE AFUA_2G17270)-RELATED"/>
    <property type="match status" value="1"/>
</dbReference>
<dbReference type="GO" id="GO:0022857">
    <property type="term" value="F:transmembrane transporter activity"/>
    <property type="evidence" value="ECO:0007669"/>
    <property type="project" value="InterPro"/>
</dbReference>
<evidence type="ECO:0000256" key="5">
    <source>
        <dbReference type="SAM" id="MobiDB-lite"/>
    </source>
</evidence>
<sequence>MSQTQTILQCPSAEIPLSILDPETRSSSQNGITRPPPHPPTTPLESSTNIALILKLASSILAFFTAGLNDGSLGSLVPYILTTYSLSTSSIAFLYLSSFLGWVFAAISVPFIQTRLRLGIGGILLLGATLQLLAQCLRIWGPPWALLVVTFGLAALGQAYQDAQANTYIAQVGDKAHRWLGVVHAAYSVGCLVAPLAVTGIASVKPDHWSWSYGALAGVAGLNVALVFWAFGEDLLIKRENDMDSEVTAEVQGEESGESDGVIRGNRIWKEIAEILREKSVWLISLFFFFHLGSSITIGGWLVTYLLTLSSNSEIQASSIGYLPTLFYTGIALGRLLLIEPTHRFGERPMLLLYSALCIVLQIINWRVSSLIGSIVIVCIMGFLLGPFFPAAITQTKLLLPSRIMTPALSLIFVVAQGGGTIFPAVTGILAAKLDEGRGGVKVLQPVVLGLLGGMMVAWWLVPGVVRRRD</sequence>
<keyword evidence="3 6" id="KW-1133">Transmembrane helix</keyword>
<proteinExistence type="predicted"/>
<evidence type="ECO:0000256" key="3">
    <source>
        <dbReference type="ARBA" id="ARBA00022989"/>
    </source>
</evidence>
<feature type="transmembrane region" description="Helical" evidence="6">
    <location>
        <begin position="319"/>
        <end position="338"/>
    </location>
</feature>
<dbReference type="InterPro" id="IPR036259">
    <property type="entry name" value="MFS_trans_sf"/>
</dbReference>
<dbReference type="InterPro" id="IPR051788">
    <property type="entry name" value="MFS_Transporter"/>
</dbReference>
<feature type="transmembrane region" description="Helical" evidence="6">
    <location>
        <begin position="88"/>
        <end position="109"/>
    </location>
</feature>
<dbReference type="Pfam" id="PF07690">
    <property type="entry name" value="MFS_1"/>
    <property type="match status" value="1"/>
</dbReference>
<feature type="transmembrane region" description="Helical" evidence="6">
    <location>
        <begin position="210"/>
        <end position="231"/>
    </location>
</feature>
<dbReference type="PANTHER" id="PTHR23514">
    <property type="entry name" value="BYPASS OF STOP CODON PROTEIN 6"/>
    <property type="match status" value="1"/>
</dbReference>
<dbReference type="Proteomes" id="UP000019487">
    <property type="component" value="Unassembled WGS sequence"/>
</dbReference>
<feature type="region of interest" description="Disordered" evidence="5">
    <location>
        <begin position="24"/>
        <end position="45"/>
    </location>
</feature>
<dbReference type="HOGENOM" id="CLU_021993_3_1_1"/>
<evidence type="ECO:0000256" key="2">
    <source>
        <dbReference type="ARBA" id="ARBA00022692"/>
    </source>
</evidence>
<dbReference type="InterPro" id="IPR011701">
    <property type="entry name" value="MFS"/>
</dbReference>
<feature type="transmembrane region" description="Helical" evidence="6">
    <location>
        <begin position="140"/>
        <end position="160"/>
    </location>
</feature>
<keyword evidence="2 6" id="KW-0812">Transmembrane</keyword>
<dbReference type="GO" id="GO:0016020">
    <property type="term" value="C:membrane"/>
    <property type="evidence" value="ECO:0007669"/>
    <property type="project" value="UniProtKB-SubCell"/>
</dbReference>
<evidence type="ECO:0000313" key="8">
    <source>
        <dbReference type="EMBL" id="ESZ92547.1"/>
    </source>
</evidence>
<dbReference type="PROSITE" id="PS50850">
    <property type="entry name" value="MFS"/>
    <property type="match status" value="1"/>
</dbReference>
<dbReference type="OrthoDB" id="413079at2759"/>